<keyword evidence="2" id="KW-0274">FAD</keyword>
<dbReference type="InterPro" id="IPR006094">
    <property type="entry name" value="Oxid_FAD_bind_N"/>
</dbReference>
<evidence type="ECO:0000313" key="5">
    <source>
        <dbReference type="Proteomes" id="UP000202922"/>
    </source>
</evidence>
<dbReference type="Pfam" id="PF01565">
    <property type="entry name" value="FAD_binding_4"/>
    <property type="match status" value="1"/>
</dbReference>
<sequence length="385" mass="40010">MIKPKTEAELAQAVADATGPLKIIGGGTRDVGAPVTGGVLSTRGLSGIELYEPGALTIVVKAGTPVAKVEQALAAEGQRLPFEPLDYRALLGTTGTPTIGGVVASNASGPRRIQAGACRDSLIGVRFVDGHGDAIKNGGRVMKNVTGYDLVKLMAGSWGTLGVLSEVSFKVLPVPEAAAELRISGLSEAEATKAMSAAMGSPFDVTGAAHLPEGVGEGPDTILRIEGFSASVAYRAKELTKLLAPFGDVAVEHDPTQVAASWKWLRDVEAFATRDGAVWRVSLKPTNAAVFSAMLEQNDLEHQAIFDWAGGLVWLLVPDEGDAGAAVIRQQIATFGGHATLVRASEATRRAVPVFQPEPAPLVAISAGLRKQFDPRGILNPGLMG</sequence>
<proteinExistence type="predicted"/>
<name>A0A238KRL3_9RHOB</name>
<accession>A0A238KRL3</accession>
<dbReference type="PANTHER" id="PTHR11748:SF103">
    <property type="entry name" value="GLYCOLATE OXIDASE SUBUNIT GLCE"/>
    <property type="match status" value="1"/>
</dbReference>
<dbReference type="InterPro" id="IPR036318">
    <property type="entry name" value="FAD-bd_PCMH-like_sf"/>
</dbReference>
<dbReference type="InterPro" id="IPR016166">
    <property type="entry name" value="FAD-bd_PCMH"/>
</dbReference>
<dbReference type="EMBL" id="FXYE01000002">
    <property type="protein sequence ID" value="SMX45473.1"/>
    <property type="molecule type" value="Genomic_DNA"/>
</dbReference>
<keyword evidence="5" id="KW-1185">Reference proteome</keyword>
<organism evidence="4 5">
    <name type="scientific">Actibacterium lipolyticum</name>
    <dbReference type="NCBI Taxonomy" id="1524263"/>
    <lineage>
        <taxon>Bacteria</taxon>
        <taxon>Pseudomonadati</taxon>
        <taxon>Pseudomonadota</taxon>
        <taxon>Alphaproteobacteria</taxon>
        <taxon>Rhodobacterales</taxon>
        <taxon>Roseobacteraceae</taxon>
        <taxon>Actibacterium</taxon>
    </lineage>
</organism>
<dbReference type="PANTHER" id="PTHR11748">
    <property type="entry name" value="D-LACTATE DEHYDROGENASE"/>
    <property type="match status" value="1"/>
</dbReference>
<gene>
    <name evidence="4" type="ORF">COL8621_02806</name>
</gene>
<dbReference type="Proteomes" id="UP000202922">
    <property type="component" value="Unassembled WGS sequence"/>
</dbReference>
<dbReference type="GO" id="GO:0071949">
    <property type="term" value="F:FAD binding"/>
    <property type="evidence" value="ECO:0007669"/>
    <property type="project" value="InterPro"/>
</dbReference>
<evidence type="ECO:0000256" key="1">
    <source>
        <dbReference type="ARBA" id="ARBA00022630"/>
    </source>
</evidence>
<evidence type="ECO:0000256" key="2">
    <source>
        <dbReference type="ARBA" id="ARBA00022827"/>
    </source>
</evidence>
<evidence type="ECO:0000313" key="4">
    <source>
        <dbReference type="EMBL" id="SMX45473.1"/>
    </source>
</evidence>
<dbReference type="EC" id="1.-.-.-" evidence="4"/>
<reference evidence="5" key="1">
    <citation type="submission" date="2017-05" db="EMBL/GenBank/DDBJ databases">
        <authorList>
            <person name="Rodrigo-Torres L."/>
            <person name="Arahal R. D."/>
            <person name="Lucena T."/>
        </authorList>
    </citation>
    <scope>NUCLEOTIDE SEQUENCE [LARGE SCALE GENOMIC DNA]</scope>
    <source>
        <strain evidence="5">CECT 8621</strain>
    </source>
</reference>
<dbReference type="SUPFAM" id="SSF55103">
    <property type="entry name" value="FAD-linked oxidases, C-terminal domain"/>
    <property type="match status" value="1"/>
</dbReference>
<feature type="domain" description="FAD-binding PCMH-type" evidence="3">
    <location>
        <begin position="1"/>
        <end position="174"/>
    </location>
</feature>
<dbReference type="PROSITE" id="PS51387">
    <property type="entry name" value="FAD_PCMH"/>
    <property type="match status" value="1"/>
</dbReference>
<keyword evidence="1" id="KW-0285">Flavoprotein</keyword>
<dbReference type="Gene3D" id="3.30.465.10">
    <property type="match status" value="1"/>
</dbReference>
<keyword evidence="4" id="KW-0560">Oxidoreductase</keyword>
<dbReference type="InterPro" id="IPR016169">
    <property type="entry name" value="FAD-bd_PCMH_sub2"/>
</dbReference>
<dbReference type="GO" id="GO:0016491">
    <property type="term" value="F:oxidoreductase activity"/>
    <property type="evidence" value="ECO:0007669"/>
    <property type="project" value="UniProtKB-KW"/>
</dbReference>
<dbReference type="NCBIfam" id="NF008439">
    <property type="entry name" value="PRK11282.1"/>
    <property type="match status" value="1"/>
</dbReference>
<dbReference type="InterPro" id="IPR016164">
    <property type="entry name" value="FAD-linked_Oxase-like_C"/>
</dbReference>
<dbReference type="SUPFAM" id="SSF56176">
    <property type="entry name" value="FAD-binding/transporter-associated domain-like"/>
    <property type="match status" value="1"/>
</dbReference>
<evidence type="ECO:0000259" key="3">
    <source>
        <dbReference type="PROSITE" id="PS51387"/>
    </source>
</evidence>
<protein>
    <submittedName>
        <fullName evidence="4">Putative FAD-linked oxidoreductase</fullName>
        <ecNumber evidence="4">1.-.-.-</ecNumber>
    </submittedName>
</protein>
<dbReference type="AlphaFoldDB" id="A0A238KRL3"/>